<dbReference type="AlphaFoldDB" id="A0A085WJ82"/>
<dbReference type="Gene3D" id="3.30.1600.10">
    <property type="entry name" value="SIR2/SIRT2 'Small Domain"/>
    <property type="match status" value="1"/>
</dbReference>
<dbReference type="Gene3D" id="3.40.50.1220">
    <property type="entry name" value="TPP-binding domain"/>
    <property type="match status" value="1"/>
</dbReference>
<accession>A0A085WJ82</accession>
<evidence type="ECO:0000256" key="4">
    <source>
        <dbReference type="PROSITE-ProRule" id="PRU00236"/>
    </source>
</evidence>
<dbReference type="GO" id="GO:0017136">
    <property type="term" value="F:histone deacetylase activity, NAD-dependent"/>
    <property type="evidence" value="ECO:0007669"/>
    <property type="project" value="TreeGrafter"/>
</dbReference>
<keyword evidence="7" id="KW-1185">Reference proteome</keyword>
<gene>
    <name evidence="6" type="ORF">DB31_8228</name>
</gene>
<evidence type="ECO:0000256" key="2">
    <source>
        <dbReference type="ARBA" id="ARBA00022679"/>
    </source>
</evidence>
<comment type="caution">
    <text evidence="6">The sequence shown here is derived from an EMBL/GenBank/DDBJ whole genome shotgun (WGS) entry which is preliminary data.</text>
</comment>
<dbReference type="InterPro" id="IPR029035">
    <property type="entry name" value="DHS-like_NAD/FAD-binding_dom"/>
</dbReference>
<sequence length="269" mass="29538">MSIPSPFEELLAVAKGPAGEAVLVVTGAGVSLASGIPTFRGTDPGAVWANDVTQKGTRAYYRQSPHQSWLWYLKRFESLKGAQPNDAHRALAQWQQRQQALGREFLLVTQNIDTLHEQAGSRDFVKVHGSSDLARCTQLTCTHGPPYGTLPMAEVDFTALYANPSRETVPRCPVCQSKLRPHVLWFDEYYSEHGSYQFDRVIRQARKSRLVVFIGTSFSVGITAIVTEEARIHGAHVFSIDPAGTSPSHDIQVVAEGAEVALPRLVASL</sequence>
<evidence type="ECO:0000259" key="5">
    <source>
        <dbReference type="PROSITE" id="PS50305"/>
    </source>
</evidence>
<dbReference type="PATRIC" id="fig|394096.3.peg.4269"/>
<proteinExistence type="predicted"/>
<feature type="binding site" evidence="4">
    <location>
        <position position="172"/>
    </location>
    <ligand>
        <name>Zn(2+)</name>
        <dbReference type="ChEBI" id="CHEBI:29105"/>
    </ligand>
</feature>
<dbReference type="GO" id="GO:0070403">
    <property type="term" value="F:NAD+ binding"/>
    <property type="evidence" value="ECO:0007669"/>
    <property type="project" value="InterPro"/>
</dbReference>
<reference evidence="6 7" key="1">
    <citation type="submission" date="2014-04" db="EMBL/GenBank/DDBJ databases">
        <title>Genome assembly of Hyalangium minutum DSM 14724.</title>
        <authorList>
            <person name="Sharma G."/>
            <person name="Subramanian S."/>
        </authorList>
    </citation>
    <scope>NUCLEOTIDE SEQUENCE [LARGE SCALE GENOMIC DNA]</scope>
    <source>
        <strain evidence="6 7">DSM 14724</strain>
    </source>
</reference>
<dbReference type="Proteomes" id="UP000028725">
    <property type="component" value="Unassembled WGS sequence"/>
</dbReference>
<dbReference type="InterPro" id="IPR003000">
    <property type="entry name" value="Sirtuin"/>
</dbReference>
<dbReference type="STRING" id="394096.DB31_8228"/>
<dbReference type="PROSITE" id="PS50305">
    <property type="entry name" value="SIRTUIN"/>
    <property type="match status" value="1"/>
</dbReference>
<feature type="binding site" evidence="4">
    <location>
        <position position="141"/>
    </location>
    <ligand>
        <name>Zn(2+)</name>
        <dbReference type="ChEBI" id="CHEBI:29105"/>
    </ligand>
</feature>
<keyword evidence="4" id="KW-0862">Zinc</keyword>
<feature type="binding site" evidence="4">
    <location>
        <position position="136"/>
    </location>
    <ligand>
        <name>Zn(2+)</name>
        <dbReference type="ChEBI" id="CHEBI:29105"/>
    </ligand>
</feature>
<evidence type="ECO:0000256" key="3">
    <source>
        <dbReference type="ARBA" id="ARBA00023027"/>
    </source>
</evidence>
<keyword evidence="2" id="KW-0808">Transferase</keyword>
<organism evidence="6 7">
    <name type="scientific">Hyalangium minutum</name>
    <dbReference type="NCBI Taxonomy" id="394096"/>
    <lineage>
        <taxon>Bacteria</taxon>
        <taxon>Pseudomonadati</taxon>
        <taxon>Myxococcota</taxon>
        <taxon>Myxococcia</taxon>
        <taxon>Myxococcales</taxon>
        <taxon>Cystobacterineae</taxon>
        <taxon>Archangiaceae</taxon>
        <taxon>Hyalangium</taxon>
    </lineage>
</organism>
<dbReference type="RefSeq" id="WP_052420136.1">
    <property type="nucleotide sequence ID" value="NZ_JMCB01000007.1"/>
</dbReference>
<evidence type="ECO:0000313" key="7">
    <source>
        <dbReference type="Proteomes" id="UP000028725"/>
    </source>
</evidence>
<protein>
    <recommendedName>
        <fullName evidence="1">protein acetyllysine N-acetyltransferase</fullName>
        <ecNumber evidence="1">2.3.1.286</ecNumber>
    </recommendedName>
</protein>
<dbReference type="InterPro" id="IPR026590">
    <property type="entry name" value="Ssirtuin_cat_dom"/>
</dbReference>
<keyword evidence="4" id="KW-0479">Metal-binding</keyword>
<dbReference type="InterPro" id="IPR026591">
    <property type="entry name" value="Sirtuin_cat_small_dom_sf"/>
</dbReference>
<feature type="active site" description="Proton acceptor" evidence="4">
    <location>
        <position position="128"/>
    </location>
</feature>
<dbReference type="GO" id="GO:0046872">
    <property type="term" value="F:metal ion binding"/>
    <property type="evidence" value="ECO:0007669"/>
    <property type="project" value="UniProtKB-KW"/>
</dbReference>
<dbReference type="PANTHER" id="PTHR11085:SF10">
    <property type="entry name" value="NAD-DEPENDENT PROTEIN DEACYLASE SIRTUIN-5, MITOCHONDRIAL-RELATED"/>
    <property type="match status" value="1"/>
</dbReference>
<name>A0A085WJ82_9BACT</name>
<evidence type="ECO:0000256" key="1">
    <source>
        <dbReference type="ARBA" id="ARBA00012928"/>
    </source>
</evidence>
<feature type="binding site" evidence="4">
    <location>
        <position position="175"/>
    </location>
    <ligand>
        <name>Zn(2+)</name>
        <dbReference type="ChEBI" id="CHEBI:29105"/>
    </ligand>
</feature>
<dbReference type="InterPro" id="IPR050134">
    <property type="entry name" value="NAD-dep_sirtuin_deacylases"/>
</dbReference>
<dbReference type="PANTHER" id="PTHR11085">
    <property type="entry name" value="NAD-DEPENDENT PROTEIN DEACYLASE SIRTUIN-5, MITOCHONDRIAL-RELATED"/>
    <property type="match status" value="1"/>
</dbReference>
<keyword evidence="3" id="KW-0520">NAD</keyword>
<dbReference type="Pfam" id="PF02146">
    <property type="entry name" value="SIR2"/>
    <property type="match status" value="1"/>
</dbReference>
<dbReference type="SUPFAM" id="SSF52467">
    <property type="entry name" value="DHS-like NAD/FAD-binding domain"/>
    <property type="match status" value="1"/>
</dbReference>
<evidence type="ECO:0000313" key="6">
    <source>
        <dbReference type="EMBL" id="KFE67745.1"/>
    </source>
</evidence>
<feature type="domain" description="Deacetylase sirtuin-type" evidence="5">
    <location>
        <begin position="1"/>
        <end position="269"/>
    </location>
</feature>
<dbReference type="EC" id="2.3.1.286" evidence="1"/>
<dbReference type="EMBL" id="JMCB01000007">
    <property type="protein sequence ID" value="KFE67745.1"/>
    <property type="molecule type" value="Genomic_DNA"/>
</dbReference>